<dbReference type="InParanoid" id="A0A7N2LX14"/>
<protein>
    <recommendedName>
        <fullName evidence="3">RRM domain-containing protein</fullName>
    </recommendedName>
</protein>
<feature type="region of interest" description="Disordered" evidence="2">
    <location>
        <begin position="1"/>
        <end position="56"/>
    </location>
</feature>
<dbReference type="EMBL" id="LRBV02000006">
    <property type="status" value="NOT_ANNOTATED_CDS"/>
    <property type="molecule type" value="Genomic_DNA"/>
</dbReference>
<evidence type="ECO:0000313" key="4">
    <source>
        <dbReference type="EnsemblPlants" id="QL06p012780:mrna"/>
    </source>
</evidence>
<dbReference type="Pfam" id="PF00076">
    <property type="entry name" value="RRM_1"/>
    <property type="match status" value="1"/>
</dbReference>
<dbReference type="InterPro" id="IPR012677">
    <property type="entry name" value="Nucleotide-bd_a/b_plait_sf"/>
</dbReference>
<dbReference type="Gramene" id="QL06p012780:mrna">
    <property type="protein sequence ID" value="QL06p012780:mrna"/>
    <property type="gene ID" value="QL06p012780"/>
</dbReference>
<evidence type="ECO:0000259" key="3">
    <source>
        <dbReference type="PROSITE" id="PS50102"/>
    </source>
</evidence>
<proteinExistence type="predicted"/>
<keyword evidence="5" id="KW-1185">Reference proteome</keyword>
<keyword evidence="1" id="KW-0694">RNA-binding</keyword>
<name>A0A7N2LX14_QUELO</name>
<dbReference type="InterPro" id="IPR035979">
    <property type="entry name" value="RBD_domain_sf"/>
</dbReference>
<dbReference type="SUPFAM" id="SSF54928">
    <property type="entry name" value="RNA-binding domain, RBD"/>
    <property type="match status" value="1"/>
</dbReference>
<evidence type="ECO:0000313" key="5">
    <source>
        <dbReference type="Proteomes" id="UP000594261"/>
    </source>
</evidence>
<dbReference type="EnsemblPlants" id="QL06p012780:mrna">
    <property type="protein sequence ID" value="QL06p012780:mrna"/>
    <property type="gene ID" value="QL06p012780"/>
</dbReference>
<dbReference type="AlphaFoldDB" id="A0A7N2LX14"/>
<reference evidence="4" key="2">
    <citation type="submission" date="2021-01" db="UniProtKB">
        <authorList>
            <consortium name="EnsemblPlants"/>
        </authorList>
    </citation>
    <scope>IDENTIFICATION</scope>
</reference>
<accession>A0A7N2LX14</accession>
<sequence length="120" mass="12619">MGGGGGGGGGGFGSNNYDDNNNNHQQLAPLPLPPPLSGQKRGFSFPGRGGSPEQFDGGSFAKLFVGSVPRTATEEDIRPLFEDHGNVIEVALIKDKRTGQQQVGLSIRDGWQLEVMPNGL</sequence>
<dbReference type="GO" id="GO:0003723">
    <property type="term" value="F:RNA binding"/>
    <property type="evidence" value="ECO:0007669"/>
    <property type="project" value="UniProtKB-UniRule"/>
</dbReference>
<feature type="compositionally biased region" description="Gly residues" evidence="2">
    <location>
        <begin position="1"/>
        <end position="13"/>
    </location>
</feature>
<evidence type="ECO:0000256" key="1">
    <source>
        <dbReference type="PROSITE-ProRule" id="PRU00176"/>
    </source>
</evidence>
<dbReference type="InterPro" id="IPR000504">
    <property type="entry name" value="RRM_dom"/>
</dbReference>
<organism evidence="4 5">
    <name type="scientific">Quercus lobata</name>
    <name type="common">Valley oak</name>
    <dbReference type="NCBI Taxonomy" id="97700"/>
    <lineage>
        <taxon>Eukaryota</taxon>
        <taxon>Viridiplantae</taxon>
        <taxon>Streptophyta</taxon>
        <taxon>Embryophyta</taxon>
        <taxon>Tracheophyta</taxon>
        <taxon>Spermatophyta</taxon>
        <taxon>Magnoliopsida</taxon>
        <taxon>eudicotyledons</taxon>
        <taxon>Gunneridae</taxon>
        <taxon>Pentapetalae</taxon>
        <taxon>rosids</taxon>
        <taxon>fabids</taxon>
        <taxon>Fagales</taxon>
        <taxon>Fagaceae</taxon>
        <taxon>Quercus</taxon>
    </lineage>
</organism>
<feature type="domain" description="RRM" evidence="3">
    <location>
        <begin position="61"/>
        <end position="102"/>
    </location>
</feature>
<dbReference type="PROSITE" id="PS50102">
    <property type="entry name" value="RRM"/>
    <property type="match status" value="1"/>
</dbReference>
<dbReference type="Proteomes" id="UP000594261">
    <property type="component" value="Chromosome 6"/>
</dbReference>
<dbReference type="Gene3D" id="3.30.70.330">
    <property type="match status" value="1"/>
</dbReference>
<evidence type="ECO:0000256" key="2">
    <source>
        <dbReference type="SAM" id="MobiDB-lite"/>
    </source>
</evidence>
<reference evidence="4 5" key="1">
    <citation type="journal article" date="2016" name="G3 (Bethesda)">
        <title>First Draft Assembly and Annotation of the Genome of a California Endemic Oak Quercus lobata Nee (Fagaceae).</title>
        <authorList>
            <person name="Sork V.L."/>
            <person name="Fitz-Gibbon S.T."/>
            <person name="Puiu D."/>
            <person name="Crepeau M."/>
            <person name="Gugger P.F."/>
            <person name="Sherman R."/>
            <person name="Stevens K."/>
            <person name="Langley C.H."/>
            <person name="Pellegrini M."/>
            <person name="Salzberg S.L."/>
        </authorList>
    </citation>
    <scope>NUCLEOTIDE SEQUENCE [LARGE SCALE GENOMIC DNA]</scope>
    <source>
        <strain evidence="4 5">cv. SW786</strain>
    </source>
</reference>